<dbReference type="STRING" id="1423792.FD09_GL000586"/>
<dbReference type="OrthoDB" id="9785263at2"/>
<name>A0A0R1MU20_9LACO</name>
<protein>
    <recommendedName>
        <fullName evidence="1">Cytochrome b5 heme-binding domain-containing protein</fullName>
    </recommendedName>
</protein>
<dbReference type="Gene3D" id="3.10.120.10">
    <property type="entry name" value="Cytochrome b5-like heme/steroid binding domain"/>
    <property type="match status" value="1"/>
</dbReference>
<dbReference type="InterPro" id="IPR001199">
    <property type="entry name" value="Cyt_B5-like_heme/steroid-bd"/>
</dbReference>
<sequence length="78" mass="8518">MAEQTFTKEQLAQYDGKDGRKPYVAIDGIVYDMSNIGPWQGGEHHGHVAGRDLSAEIDSAPHKRIVIAHLTAVGKYIG</sequence>
<keyword evidence="3" id="KW-1185">Reference proteome</keyword>
<reference evidence="2 3" key="1">
    <citation type="journal article" date="2015" name="Genome Announc.">
        <title>Expanding the biotechnology potential of lactobacilli through comparative genomics of 213 strains and associated genera.</title>
        <authorList>
            <person name="Sun Z."/>
            <person name="Harris H.M."/>
            <person name="McCann A."/>
            <person name="Guo C."/>
            <person name="Argimon S."/>
            <person name="Zhang W."/>
            <person name="Yang X."/>
            <person name="Jeffery I.B."/>
            <person name="Cooney J.C."/>
            <person name="Kagawa T.F."/>
            <person name="Liu W."/>
            <person name="Song Y."/>
            <person name="Salvetti E."/>
            <person name="Wrobel A."/>
            <person name="Rasinkangas P."/>
            <person name="Parkhill J."/>
            <person name="Rea M.C."/>
            <person name="O'Sullivan O."/>
            <person name="Ritari J."/>
            <person name="Douillard F.P."/>
            <person name="Paul Ross R."/>
            <person name="Yang R."/>
            <person name="Briner A.E."/>
            <person name="Felis G.E."/>
            <person name="de Vos W.M."/>
            <person name="Barrangou R."/>
            <person name="Klaenhammer T.R."/>
            <person name="Caufield P.W."/>
            <person name="Cui Y."/>
            <person name="Zhang H."/>
            <person name="O'Toole P.W."/>
        </authorList>
    </citation>
    <scope>NUCLEOTIDE SEQUENCE [LARGE SCALE GENOMIC DNA]</scope>
    <source>
        <strain evidence="2 3">DSM 12744</strain>
    </source>
</reference>
<dbReference type="Proteomes" id="UP000051330">
    <property type="component" value="Unassembled WGS sequence"/>
</dbReference>
<dbReference type="RefSeq" id="WP_057821346.1">
    <property type="nucleotide sequence ID" value="NZ_AZEC01000011.1"/>
</dbReference>
<dbReference type="AlphaFoldDB" id="A0A0R1MU20"/>
<evidence type="ECO:0000259" key="1">
    <source>
        <dbReference type="SMART" id="SM01117"/>
    </source>
</evidence>
<dbReference type="PATRIC" id="fig|1423792.3.peg.598"/>
<organism evidence="2 3">
    <name type="scientific">Schleiferilactobacillus perolens DSM 12744</name>
    <dbReference type="NCBI Taxonomy" id="1423792"/>
    <lineage>
        <taxon>Bacteria</taxon>
        <taxon>Bacillati</taxon>
        <taxon>Bacillota</taxon>
        <taxon>Bacilli</taxon>
        <taxon>Lactobacillales</taxon>
        <taxon>Lactobacillaceae</taxon>
        <taxon>Schleiferilactobacillus</taxon>
    </lineage>
</organism>
<dbReference type="SUPFAM" id="SSF55856">
    <property type="entry name" value="Cytochrome b5-like heme/steroid binding domain"/>
    <property type="match status" value="1"/>
</dbReference>
<accession>A0A0R1MU20</accession>
<dbReference type="InterPro" id="IPR036400">
    <property type="entry name" value="Cyt_B5-like_heme/steroid_sf"/>
</dbReference>
<evidence type="ECO:0000313" key="3">
    <source>
        <dbReference type="Proteomes" id="UP000051330"/>
    </source>
</evidence>
<comment type="caution">
    <text evidence="2">The sequence shown here is derived from an EMBL/GenBank/DDBJ whole genome shotgun (WGS) entry which is preliminary data.</text>
</comment>
<evidence type="ECO:0000313" key="2">
    <source>
        <dbReference type="EMBL" id="KRL11664.1"/>
    </source>
</evidence>
<gene>
    <name evidence="2" type="ORF">FD09_GL000586</name>
</gene>
<dbReference type="Pfam" id="PF00173">
    <property type="entry name" value="Cyt-b5"/>
    <property type="match status" value="1"/>
</dbReference>
<dbReference type="SMART" id="SM01117">
    <property type="entry name" value="Cyt-b5"/>
    <property type="match status" value="1"/>
</dbReference>
<feature type="domain" description="Cytochrome b5 heme-binding" evidence="1">
    <location>
        <begin position="6"/>
        <end position="77"/>
    </location>
</feature>
<proteinExistence type="predicted"/>
<dbReference type="EMBL" id="AZEC01000011">
    <property type="protein sequence ID" value="KRL11664.1"/>
    <property type="molecule type" value="Genomic_DNA"/>
</dbReference>